<dbReference type="Gene3D" id="3.40.390.10">
    <property type="entry name" value="Collagenase (Catalytic Domain)"/>
    <property type="match status" value="1"/>
</dbReference>
<dbReference type="Gene3D" id="2.150.10.10">
    <property type="entry name" value="Serralysin-like metalloprotease, C-terminal"/>
    <property type="match status" value="1"/>
</dbReference>
<keyword evidence="7" id="KW-1185">Reference proteome</keyword>
<comment type="caution">
    <text evidence="6">The sequence shown here is derived from an EMBL/GenBank/DDBJ whole genome shotgun (WGS) entry which is preliminary data.</text>
</comment>
<evidence type="ECO:0000259" key="5">
    <source>
        <dbReference type="Pfam" id="PF08548"/>
    </source>
</evidence>
<dbReference type="PANTHER" id="PTHR38340:SF1">
    <property type="entry name" value="S-LAYER PROTEIN"/>
    <property type="match status" value="1"/>
</dbReference>
<dbReference type="PANTHER" id="PTHR38340">
    <property type="entry name" value="S-LAYER PROTEIN"/>
    <property type="match status" value="1"/>
</dbReference>
<evidence type="ECO:0000256" key="4">
    <source>
        <dbReference type="ARBA" id="ARBA00022737"/>
    </source>
</evidence>
<evidence type="ECO:0000256" key="2">
    <source>
        <dbReference type="ARBA" id="ARBA00004613"/>
    </source>
</evidence>
<organism evidence="6 7">
    <name type="scientific">Microvirga terricola</name>
    <dbReference type="NCBI Taxonomy" id="2719797"/>
    <lineage>
        <taxon>Bacteria</taxon>
        <taxon>Pseudomonadati</taxon>
        <taxon>Pseudomonadota</taxon>
        <taxon>Alphaproteobacteria</taxon>
        <taxon>Hyphomicrobiales</taxon>
        <taxon>Methylobacteriaceae</taxon>
        <taxon>Microvirga</taxon>
    </lineage>
</organism>
<keyword evidence="4" id="KW-0677">Repeat</keyword>
<dbReference type="InterPro" id="IPR024079">
    <property type="entry name" value="MetalloPept_cat_dom_sf"/>
</dbReference>
<dbReference type="PROSITE" id="PS00330">
    <property type="entry name" value="HEMOLYSIN_CALCIUM"/>
    <property type="match status" value="1"/>
</dbReference>
<dbReference type="InterPro" id="IPR011049">
    <property type="entry name" value="Serralysin-like_metalloprot_C"/>
</dbReference>
<dbReference type="SUPFAM" id="SSF51120">
    <property type="entry name" value="beta-Roll"/>
    <property type="match status" value="1"/>
</dbReference>
<dbReference type="InterPro" id="IPR018511">
    <property type="entry name" value="Hemolysin-typ_Ca-bd_CS"/>
</dbReference>
<dbReference type="InterPro" id="IPR034033">
    <property type="entry name" value="Serralysin-like"/>
</dbReference>
<dbReference type="InterPro" id="IPR001343">
    <property type="entry name" value="Hemolysn_Ca-bd"/>
</dbReference>
<dbReference type="EMBL" id="JAATJS010000003">
    <property type="protein sequence ID" value="NIX76753.1"/>
    <property type="molecule type" value="Genomic_DNA"/>
</dbReference>
<dbReference type="PRINTS" id="PR00313">
    <property type="entry name" value="CABNDNGRPT"/>
</dbReference>
<proteinExistence type="predicted"/>
<dbReference type="Pfam" id="PF08548">
    <property type="entry name" value="Peptidase_M10_C"/>
    <property type="match status" value="1"/>
</dbReference>
<dbReference type="CDD" id="cd04277">
    <property type="entry name" value="ZnMc_serralysin_like"/>
    <property type="match status" value="1"/>
</dbReference>
<gene>
    <name evidence="6" type="ORF">HB375_09015</name>
</gene>
<sequence>MATIRTSVPGSAYGSAYTDALIWGGTAWDVTGGPIKVYFGEGSDYGRAITAHGSSGYLRNADAPQSWNPTERNAFAYALSVVSSVCGLTFTAAASVAEANIVWWKTDMGGGILGAHEIPAATQIWGYFNPTFTWSWSNLGIGGDGLYTIIHELGHGLGLAHPHDGGVQPDATHFPGVVTSDDVGTFGLNQGPWTVMSYNSGWDQAPRSPSFGAQGALGAFDIAALQALYGENTSTATGNNTYILPTRNAVGTGWMSVWDTGGIDAINGYKATSGVVIDLRPASLVAGDPGAGGYVSRQWDIGGGFTIAHGVTIENAYGSRLGDDLLTGNDVANILRGYSGDDILRGLGGNDLLQGGSGEDRLLGYDGNDTLWGGSGCDVMAGGAGRDVFVFNTKPSVFYNRDKISDFNVKGDTIWLDKAIFKALKAGKLAKSAFWIGDKAHDSNDRIIYDNKKGVLFYDADGTGLGAPVQFAVLSKHLKMTAADFFVI</sequence>
<comment type="cofactor">
    <cofactor evidence="1">
        <name>Ca(2+)</name>
        <dbReference type="ChEBI" id="CHEBI:29108"/>
    </cofactor>
</comment>
<keyword evidence="3" id="KW-0964">Secreted</keyword>
<dbReference type="InterPro" id="IPR013858">
    <property type="entry name" value="Peptidase_M10B_C"/>
</dbReference>
<feature type="domain" description="Peptidase M10 serralysin C-terminal" evidence="5">
    <location>
        <begin position="246"/>
        <end position="418"/>
    </location>
</feature>
<dbReference type="InterPro" id="IPR050557">
    <property type="entry name" value="RTX_toxin/Mannuronan_C5-epim"/>
</dbReference>
<reference evidence="6 7" key="1">
    <citation type="submission" date="2020-03" db="EMBL/GenBank/DDBJ databases">
        <title>The genome sequence of Microvirga sp. c23x22.</title>
        <authorList>
            <person name="Zhang X."/>
        </authorList>
    </citation>
    <scope>NUCLEOTIDE SEQUENCE [LARGE SCALE GENOMIC DNA]</scope>
    <source>
        <strain evidence="7">c23x22</strain>
    </source>
</reference>
<evidence type="ECO:0000256" key="3">
    <source>
        <dbReference type="ARBA" id="ARBA00022525"/>
    </source>
</evidence>
<comment type="subcellular location">
    <subcellularLocation>
        <location evidence="2">Secreted</location>
    </subcellularLocation>
</comment>
<accession>A0ABX0VAM5</accession>
<name>A0ABX0VAM5_9HYPH</name>
<evidence type="ECO:0000313" key="6">
    <source>
        <dbReference type="EMBL" id="NIX76753.1"/>
    </source>
</evidence>
<protein>
    <recommendedName>
        <fullName evidence="5">Peptidase M10 serralysin C-terminal domain-containing protein</fullName>
    </recommendedName>
</protein>
<dbReference type="SUPFAM" id="SSF55486">
    <property type="entry name" value="Metalloproteases ('zincins'), catalytic domain"/>
    <property type="match status" value="1"/>
</dbReference>
<dbReference type="Proteomes" id="UP000707352">
    <property type="component" value="Unassembled WGS sequence"/>
</dbReference>
<evidence type="ECO:0000256" key="1">
    <source>
        <dbReference type="ARBA" id="ARBA00001913"/>
    </source>
</evidence>
<dbReference type="RefSeq" id="WP_167672669.1">
    <property type="nucleotide sequence ID" value="NZ_JAATJS010000003.1"/>
</dbReference>
<evidence type="ECO:0000313" key="7">
    <source>
        <dbReference type="Proteomes" id="UP000707352"/>
    </source>
</evidence>
<dbReference type="Pfam" id="PF00353">
    <property type="entry name" value="HemolysinCabind"/>
    <property type="match status" value="2"/>
</dbReference>